<protein>
    <submittedName>
        <fullName evidence="3">Chromosome partitioning protein ParB</fullName>
    </submittedName>
    <submittedName>
        <fullName evidence="2">ParB N-terminal domain-containing protein</fullName>
    </submittedName>
</protein>
<dbReference type="Proteomes" id="UP000524010">
    <property type="component" value="Unassembled WGS sequence"/>
</dbReference>
<name>A0A0J1ZDC7_ECOLX</name>
<sequence>MIADSEILYVPLDDLELDTENPRLPEGVSRDQLGMINYIATSTSIEDLMSAIAENGFFPGEPLIVIPDSGAPGKYIVVEGNRRLSAVKLLRDPTLCENPSARLREIASNAKHTVDRVPVIERQTREEILPYLGFRHITGVKQWEPLSKARYIKQLFDYTNANLDPMLRYYEVARAIGSRRDHIKRNLDALAVYEIIKKNDFYGIEKLDEETIKFSVLSTALADERLGQFVGVSIEDDGDTIPSHPIINSKSLKNKEIKELTEWLYKKGEDKKTRVGESRNLRELAAVVSSPKALEQFRMGAPLAVAYQLTSDITKDFLQLLYQVEAALIDAAGMVATVEYDRQAHEVARRINKHIKLIGSEIAEKNSRGDDDF</sequence>
<dbReference type="SUPFAM" id="SSF110849">
    <property type="entry name" value="ParB/Sulfiredoxin"/>
    <property type="match status" value="1"/>
</dbReference>
<proteinExistence type="predicted"/>
<dbReference type="AlphaFoldDB" id="A0A0J1ZDC7"/>
<dbReference type="EMBL" id="RYCF01000204">
    <property type="protein sequence ID" value="MQK27442.1"/>
    <property type="molecule type" value="Genomic_DNA"/>
</dbReference>
<dbReference type="InterPro" id="IPR003115">
    <property type="entry name" value="ParB_N"/>
</dbReference>
<accession>A0A0J1ZDC7</accession>
<organism evidence="3 4">
    <name type="scientific">Escherichia coli</name>
    <dbReference type="NCBI Taxonomy" id="562"/>
    <lineage>
        <taxon>Bacteria</taxon>
        <taxon>Pseudomonadati</taxon>
        <taxon>Pseudomonadota</taxon>
        <taxon>Gammaproteobacteria</taxon>
        <taxon>Enterobacterales</taxon>
        <taxon>Enterobacteriaceae</taxon>
        <taxon>Escherichia</taxon>
    </lineage>
</organism>
<evidence type="ECO:0000313" key="4">
    <source>
        <dbReference type="Proteomes" id="UP000359125"/>
    </source>
</evidence>
<reference evidence="2 5" key="2">
    <citation type="submission" date="2020-02" db="EMBL/GenBank/DDBJ databases">
        <authorList>
            <consortium name="PulseNet: The National Subtyping Network for Foodborne Disease Surveillance"/>
            <person name="Tarr C.L."/>
            <person name="Trees E."/>
            <person name="Katz L.S."/>
            <person name="Carleton-Romer H.A."/>
            <person name="Stroika S."/>
            <person name="Kucerova Z."/>
            <person name="Roache K.F."/>
            <person name="Sabol A.L."/>
            <person name="Besser J."/>
            <person name="Gerner-Smidt P."/>
        </authorList>
    </citation>
    <scope>NUCLEOTIDE SEQUENCE [LARGE SCALE GENOMIC DNA]</scope>
    <source>
        <strain evidence="2 5">PNUSAE005278</strain>
    </source>
</reference>
<evidence type="ECO:0000259" key="1">
    <source>
        <dbReference type="SMART" id="SM00470"/>
    </source>
</evidence>
<dbReference type="Proteomes" id="UP000359125">
    <property type="component" value="Unassembled WGS sequence"/>
</dbReference>
<evidence type="ECO:0000313" key="3">
    <source>
        <dbReference type="EMBL" id="MQK27442.1"/>
    </source>
</evidence>
<reference evidence="3 4" key="1">
    <citation type="journal article" date="2019" name="Environ. Health Perspect.">
        <title>Inter-host Transmission of Carbapenemase-Producing Escherichia coli among Humans and Backyard Animals.</title>
        <authorList>
            <person name="Li J."/>
            <person name="Bi Z."/>
            <person name="Ma S."/>
            <person name="Chen B."/>
            <person name="Cai C."/>
            <person name="He J."/>
            <person name="Schwarz S."/>
            <person name="Sun C."/>
            <person name="Zhou Y."/>
            <person name="Yin J."/>
            <person name="Hulth A."/>
            <person name="Wang Y."/>
            <person name="Shen Z."/>
            <person name="Wang S."/>
            <person name="Wu C."/>
            <person name="Nilsson L.E."/>
            <person name="Walsh T.R."/>
            <person name="Borjesson S."/>
            <person name="Shen J."/>
            <person name="Sun Q."/>
            <person name="Wang Y."/>
        </authorList>
    </citation>
    <scope>NUCLEOTIDE SEQUENCE [LARGE SCALE GENOMIC DNA]</scope>
    <source>
        <strain evidence="3 4">A016f</strain>
    </source>
</reference>
<comment type="caution">
    <text evidence="3">The sequence shown here is derived from an EMBL/GenBank/DDBJ whole genome shotgun (WGS) entry which is preliminary data.</text>
</comment>
<evidence type="ECO:0000313" key="5">
    <source>
        <dbReference type="Proteomes" id="UP000524010"/>
    </source>
</evidence>
<dbReference type="Gene3D" id="3.90.1530.30">
    <property type="match status" value="1"/>
</dbReference>
<dbReference type="EMBL" id="AASRHK010000004">
    <property type="protein sequence ID" value="EFF8952780.1"/>
    <property type="molecule type" value="Genomic_DNA"/>
</dbReference>
<dbReference type="SMART" id="SM00470">
    <property type="entry name" value="ParB"/>
    <property type="match status" value="1"/>
</dbReference>
<evidence type="ECO:0000313" key="2">
    <source>
        <dbReference type="EMBL" id="EFF8952780.1"/>
    </source>
</evidence>
<gene>
    <name evidence="2" type="ORF">BTB68_000672</name>
    <name evidence="3" type="ORF">EIZ93_24965</name>
</gene>
<dbReference type="RefSeq" id="WP_000559725.1">
    <property type="nucleotide sequence ID" value="NZ_AP021890.1"/>
</dbReference>
<dbReference type="InterPro" id="IPR036086">
    <property type="entry name" value="ParB/Sulfiredoxin_sf"/>
</dbReference>
<feature type="domain" description="ParB-like N-terminal" evidence="1">
    <location>
        <begin position="8"/>
        <end position="123"/>
    </location>
</feature>